<keyword evidence="2" id="KW-1185">Reference proteome</keyword>
<evidence type="ECO:0000313" key="2">
    <source>
        <dbReference type="Proteomes" id="UP001234178"/>
    </source>
</evidence>
<evidence type="ECO:0000313" key="1">
    <source>
        <dbReference type="EMBL" id="KAK4018661.1"/>
    </source>
</evidence>
<sequence>MKKVQGEVGSVVAMIGSSFRCAVSYERPTDVTNAIDVNRFTCKMKRKKTVPNKSNGLHLAPIFFSMHTAPVGLSEYYIGKKEESIGKLDSAVPALEYFISMFTVAVYKVPSSPGSSGVIENLE</sequence>
<proteinExistence type="predicted"/>
<dbReference type="Proteomes" id="UP001234178">
    <property type="component" value="Unassembled WGS sequence"/>
</dbReference>
<name>A0ABR0A0H6_9CRUS</name>
<protein>
    <submittedName>
        <fullName evidence="1">Uncharacterized protein</fullName>
    </submittedName>
</protein>
<accession>A0ABR0A0H6</accession>
<reference evidence="1 2" key="1">
    <citation type="journal article" date="2023" name="Nucleic Acids Res.">
        <title>The hologenome of Daphnia magna reveals possible DNA methylation and microbiome-mediated evolution of the host genome.</title>
        <authorList>
            <person name="Chaturvedi A."/>
            <person name="Li X."/>
            <person name="Dhandapani V."/>
            <person name="Marshall H."/>
            <person name="Kissane S."/>
            <person name="Cuenca-Cambronero M."/>
            <person name="Asole G."/>
            <person name="Calvet F."/>
            <person name="Ruiz-Romero M."/>
            <person name="Marangio P."/>
            <person name="Guigo R."/>
            <person name="Rago D."/>
            <person name="Mirbahai L."/>
            <person name="Eastwood N."/>
            <person name="Colbourne J.K."/>
            <person name="Zhou J."/>
            <person name="Mallon E."/>
            <person name="Orsini L."/>
        </authorList>
    </citation>
    <scope>NUCLEOTIDE SEQUENCE [LARGE SCALE GENOMIC DNA]</scope>
    <source>
        <strain evidence="1">LRV0_1</strain>
    </source>
</reference>
<gene>
    <name evidence="1" type="ORF">OUZ56_000706</name>
</gene>
<organism evidence="1 2">
    <name type="scientific">Daphnia magna</name>
    <dbReference type="NCBI Taxonomy" id="35525"/>
    <lineage>
        <taxon>Eukaryota</taxon>
        <taxon>Metazoa</taxon>
        <taxon>Ecdysozoa</taxon>
        <taxon>Arthropoda</taxon>
        <taxon>Crustacea</taxon>
        <taxon>Branchiopoda</taxon>
        <taxon>Diplostraca</taxon>
        <taxon>Cladocera</taxon>
        <taxon>Anomopoda</taxon>
        <taxon>Daphniidae</taxon>
        <taxon>Daphnia</taxon>
    </lineage>
</organism>
<dbReference type="EMBL" id="JAOYFB010000036">
    <property type="protein sequence ID" value="KAK4018661.1"/>
    <property type="molecule type" value="Genomic_DNA"/>
</dbReference>
<comment type="caution">
    <text evidence="1">The sequence shown here is derived from an EMBL/GenBank/DDBJ whole genome shotgun (WGS) entry which is preliminary data.</text>
</comment>